<keyword evidence="2" id="KW-1185">Reference proteome</keyword>
<organism evidence="1">
    <name type="scientific">Solanum lycopersicum</name>
    <name type="common">Tomato</name>
    <name type="synonym">Lycopersicon esculentum</name>
    <dbReference type="NCBI Taxonomy" id="4081"/>
    <lineage>
        <taxon>Eukaryota</taxon>
        <taxon>Viridiplantae</taxon>
        <taxon>Streptophyta</taxon>
        <taxon>Embryophyta</taxon>
        <taxon>Tracheophyta</taxon>
        <taxon>Spermatophyta</taxon>
        <taxon>Magnoliopsida</taxon>
        <taxon>eudicotyledons</taxon>
        <taxon>Gunneridae</taxon>
        <taxon>Pentapetalae</taxon>
        <taxon>asterids</taxon>
        <taxon>lamiids</taxon>
        <taxon>Solanales</taxon>
        <taxon>Solanaceae</taxon>
        <taxon>Solanoideae</taxon>
        <taxon>Solaneae</taxon>
        <taxon>Solanum</taxon>
        <taxon>Solanum subgen. Lycopersicon</taxon>
    </lineage>
</organism>
<protein>
    <submittedName>
        <fullName evidence="1">Uncharacterized protein</fullName>
    </submittedName>
</protein>
<evidence type="ECO:0000313" key="2">
    <source>
        <dbReference type="Proteomes" id="UP000004994"/>
    </source>
</evidence>
<dbReference type="STRING" id="4081.A0A3Q7I6P3"/>
<dbReference type="InterPro" id="IPR039900">
    <property type="entry name" value="Pat1-like"/>
</dbReference>
<sequence length="182" mass="19619">TKATEAITNLAKTVAGCISPLDLNSLCACLTAIVCSSEQPPLRSLGCPAGDGASVMLKSVRERVTHLLTDPQAGGILSMPSPALWQTLFDAFFGLLTKYCLSKYESVMQSILAQTTSNTEVIGPKATRAVSREMPVKLLRMSLPLTRATKEVVVTFAEQSDPCLLLEFMLMVDVVDKQILNL</sequence>
<evidence type="ECO:0000313" key="1">
    <source>
        <dbReference type="EnsemblPlants" id="Solyc07g043530.2.1.1"/>
    </source>
</evidence>
<dbReference type="PANTHER" id="PTHR21551:SF16">
    <property type="entry name" value="LOW QUALITY PROTEIN: PROTEIN PAT1 HOMOLOG 1-LIKE"/>
    <property type="match status" value="1"/>
</dbReference>
<proteinExistence type="predicted"/>
<dbReference type="Gramene" id="Solyc07g043530.2.1">
    <property type="protein sequence ID" value="Solyc07g043530.2.1.1"/>
    <property type="gene ID" value="Solyc07g043530.2"/>
</dbReference>
<dbReference type="InParanoid" id="A0A3Q7I6P3"/>
<accession>A0A3Q7I6P3</accession>
<name>A0A3Q7I6P3_SOLLC</name>
<reference evidence="1" key="2">
    <citation type="submission" date="2019-01" db="UniProtKB">
        <authorList>
            <consortium name="EnsemblPlants"/>
        </authorList>
    </citation>
    <scope>IDENTIFICATION</scope>
    <source>
        <strain evidence="1">cv. Heinz 1706</strain>
    </source>
</reference>
<dbReference type="EnsemblPlants" id="Solyc07g043530.2.1">
    <property type="protein sequence ID" value="Solyc07g043530.2.1.1"/>
    <property type="gene ID" value="Solyc07g043530.2"/>
</dbReference>
<dbReference type="OMA" id="CISKYEG"/>
<dbReference type="PANTHER" id="PTHR21551">
    <property type="entry name" value="TOPOISOMERASE II-ASSOCIATED PROTEIN PAT1"/>
    <property type="match status" value="1"/>
</dbReference>
<dbReference type="GO" id="GO:0000290">
    <property type="term" value="P:deadenylation-dependent decapping of nuclear-transcribed mRNA"/>
    <property type="evidence" value="ECO:0007669"/>
    <property type="project" value="InterPro"/>
</dbReference>
<dbReference type="Proteomes" id="UP000004994">
    <property type="component" value="Chromosome 7"/>
</dbReference>
<dbReference type="PaxDb" id="4081-Solyc07g043530.1.1"/>
<reference evidence="1" key="1">
    <citation type="journal article" date="2012" name="Nature">
        <title>The tomato genome sequence provides insights into fleshy fruit evolution.</title>
        <authorList>
            <consortium name="Tomato Genome Consortium"/>
        </authorList>
    </citation>
    <scope>NUCLEOTIDE SEQUENCE [LARGE SCALE GENOMIC DNA]</scope>
    <source>
        <strain evidence="1">cv. Heinz 1706</strain>
    </source>
</reference>
<dbReference type="AlphaFoldDB" id="A0A3Q7I6P3"/>